<dbReference type="SUPFAM" id="SSF47769">
    <property type="entry name" value="SAM/Pointed domain"/>
    <property type="match status" value="1"/>
</dbReference>
<evidence type="ECO:0000313" key="13">
    <source>
        <dbReference type="Proteomes" id="UP001652625"/>
    </source>
</evidence>
<dbReference type="Pfam" id="PF02820">
    <property type="entry name" value="MBT"/>
    <property type="match status" value="3"/>
</dbReference>
<gene>
    <name evidence="14 15 16" type="primary">LOC100210487</name>
</gene>
<feature type="repeat" description="MBT" evidence="10">
    <location>
        <begin position="360"/>
        <end position="457"/>
    </location>
</feature>
<dbReference type="InterPro" id="IPR002515">
    <property type="entry name" value="Znf_C2H2C"/>
</dbReference>
<keyword evidence="3" id="KW-0677">Repeat</keyword>
<feature type="repeat" description="MBT" evidence="10">
    <location>
        <begin position="250"/>
        <end position="352"/>
    </location>
</feature>
<feature type="compositionally biased region" description="Polar residues" evidence="11">
    <location>
        <begin position="681"/>
        <end position="725"/>
    </location>
</feature>
<name>A0ABM4B5L4_HYDVU</name>
<dbReference type="PANTHER" id="PTHR12247:SF131">
    <property type="entry name" value="LD05287P"/>
    <property type="match status" value="1"/>
</dbReference>
<keyword evidence="6" id="KW-0156">Chromatin regulator</keyword>
<dbReference type="PANTHER" id="PTHR12247">
    <property type="entry name" value="POLYCOMB GROUP PROTEIN"/>
    <property type="match status" value="1"/>
</dbReference>
<dbReference type="RefSeq" id="XP_065644131.1">
    <property type="nucleotide sequence ID" value="XM_065788059.1"/>
</dbReference>
<dbReference type="RefSeq" id="XP_065644129.1">
    <property type="nucleotide sequence ID" value="XM_065788057.1"/>
</dbReference>
<dbReference type="GeneID" id="100210487"/>
<reference evidence="13 14" key="1">
    <citation type="submission" date="2025-05" db="UniProtKB">
        <authorList>
            <consortium name="RefSeq"/>
        </authorList>
    </citation>
    <scope>NUCLEOTIDE SEQUENCE [LARGE SCALE GENOMIC DNA]</scope>
</reference>
<dbReference type="InterPro" id="IPR004092">
    <property type="entry name" value="Mbt"/>
</dbReference>
<evidence type="ECO:0000313" key="14">
    <source>
        <dbReference type="RefSeq" id="XP_065644129.1"/>
    </source>
</evidence>
<keyword evidence="13" id="KW-1185">Reference proteome</keyword>
<dbReference type="PROSITE" id="PS51079">
    <property type="entry name" value="MBT"/>
    <property type="match status" value="3"/>
</dbReference>
<feature type="domain" description="SAM" evidence="12">
    <location>
        <begin position="757"/>
        <end position="817"/>
    </location>
</feature>
<evidence type="ECO:0000313" key="16">
    <source>
        <dbReference type="RefSeq" id="XP_065644131.1"/>
    </source>
</evidence>
<dbReference type="PROSITE" id="PS51802">
    <property type="entry name" value="ZF_CCHHC"/>
    <property type="match status" value="1"/>
</dbReference>
<dbReference type="InterPro" id="IPR036060">
    <property type="entry name" value="Znf_C2H2C_sf"/>
</dbReference>
<feature type="region of interest" description="Disordered" evidence="11">
    <location>
        <begin position="193"/>
        <end position="213"/>
    </location>
</feature>
<dbReference type="Gene3D" id="3.30.60.160">
    <property type="match status" value="1"/>
</dbReference>
<dbReference type="Proteomes" id="UP001652625">
    <property type="component" value="Chromosome 01"/>
</dbReference>
<accession>A0ABM4B5L4</accession>
<dbReference type="Gene3D" id="1.10.150.50">
    <property type="entry name" value="Transcription Factor, Ets-1"/>
    <property type="match status" value="1"/>
</dbReference>
<feature type="compositionally biased region" description="Basic residues" evidence="11">
    <location>
        <begin position="200"/>
        <end position="210"/>
    </location>
</feature>
<dbReference type="Pfam" id="PF00536">
    <property type="entry name" value="SAM_1"/>
    <property type="match status" value="1"/>
</dbReference>
<keyword evidence="2" id="KW-0479">Metal-binding</keyword>
<evidence type="ECO:0000256" key="8">
    <source>
        <dbReference type="ARBA" id="ARBA00023163"/>
    </source>
</evidence>
<evidence type="ECO:0000256" key="1">
    <source>
        <dbReference type="ARBA" id="ARBA00004123"/>
    </source>
</evidence>
<protein>
    <submittedName>
        <fullName evidence="14 15">Lethal(3)malignant brain tumor-like protein 4 isoform X4</fullName>
    </submittedName>
</protein>
<dbReference type="Pfam" id="PF01530">
    <property type="entry name" value="zf-C2HC"/>
    <property type="match status" value="1"/>
</dbReference>
<dbReference type="Gene3D" id="2.30.30.140">
    <property type="match status" value="3"/>
</dbReference>
<dbReference type="SUPFAM" id="SSF63748">
    <property type="entry name" value="Tudor/PWWP/MBT"/>
    <property type="match status" value="3"/>
</dbReference>
<dbReference type="RefSeq" id="XP_065644130.1">
    <property type="nucleotide sequence ID" value="XM_065788058.1"/>
</dbReference>
<evidence type="ECO:0000256" key="3">
    <source>
        <dbReference type="ARBA" id="ARBA00022737"/>
    </source>
</evidence>
<dbReference type="PROSITE" id="PS50105">
    <property type="entry name" value="SAM_DOMAIN"/>
    <property type="match status" value="1"/>
</dbReference>
<dbReference type="CDD" id="cd20102">
    <property type="entry name" value="MBT_L3MBTL1-like_rpt2"/>
    <property type="match status" value="1"/>
</dbReference>
<keyword evidence="4" id="KW-0863">Zinc-finger</keyword>
<evidence type="ECO:0000256" key="7">
    <source>
        <dbReference type="ARBA" id="ARBA00023015"/>
    </source>
</evidence>
<dbReference type="SMART" id="SM00454">
    <property type="entry name" value="SAM"/>
    <property type="match status" value="1"/>
</dbReference>
<dbReference type="InterPro" id="IPR013761">
    <property type="entry name" value="SAM/pointed_sf"/>
</dbReference>
<feature type="region of interest" description="Disordered" evidence="11">
    <location>
        <begin position="635"/>
        <end position="736"/>
    </location>
</feature>
<feature type="repeat" description="MBT" evidence="10">
    <location>
        <begin position="465"/>
        <end position="560"/>
    </location>
</feature>
<evidence type="ECO:0000313" key="15">
    <source>
        <dbReference type="RefSeq" id="XP_065644130.1"/>
    </source>
</evidence>
<dbReference type="CDD" id="cd09509">
    <property type="entry name" value="SAM_Polycomb"/>
    <property type="match status" value="1"/>
</dbReference>
<evidence type="ECO:0000256" key="6">
    <source>
        <dbReference type="ARBA" id="ARBA00022853"/>
    </source>
</evidence>
<organism evidence="13 16">
    <name type="scientific">Hydra vulgaris</name>
    <name type="common">Hydra</name>
    <name type="synonym">Hydra attenuata</name>
    <dbReference type="NCBI Taxonomy" id="6087"/>
    <lineage>
        <taxon>Eukaryota</taxon>
        <taxon>Metazoa</taxon>
        <taxon>Cnidaria</taxon>
        <taxon>Hydrozoa</taxon>
        <taxon>Hydroidolina</taxon>
        <taxon>Anthoathecata</taxon>
        <taxon>Aplanulata</taxon>
        <taxon>Hydridae</taxon>
        <taxon>Hydra</taxon>
    </lineage>
</organism>
<dbReference type="CDD" id="cd20103">
    <property type="entry name" value="MBT_L3MBTL1-like_rpt3"/>
    <property type="match status" value="1"/>
</dbReference>
<dbReference type="InterPro" id="IPR038603">
    <property type="entry name" value="Znf_FCS_sf"/>
</dbReference>
<keyword evidence="5" id="KW-0862">Zinc</keyword>
<evidence type="ECO:0000259" key="12">
    <source>
        <dbReference type="PROSITE" id="PS50105"/>
    </source>
</evidence>
<evidence type="ECO:0000256" key="2">
    <source>
        <dbReference type="ARBA" id="ARBA00022723"/>
    </source>
</evidence>
<dbReference type="InterPro" id="IPR001660">
    <property type="entry name" value="SAM"/>
</dbReference>
<keyword evidence="9" id="KW-0539">Nucleus</keyword>
<evidence type="ECO:0000256" key="10">
    <source>
        <dbReference type="PROSITE-ProRule" id="PRU00459"/>
    </source>
</evidence>
<evidence type="ECO:0000256" key="11">
    <source>
        <dbReference type="SAM" id="MobiDB-lite"/>
    </source>
</evidence>
<comment type="subcellular location">
    <subcellularLocation>
        <location evidence="1">Nucleus</location>
    </subcellularLocation>
</comment>
<feature type="region of interest" description="Disordered" evidence="11">
    <location>
        <begin position="88"/>
        <end position="113"/>
    </location>
</feature>
<evidence type="ECO:0000256" key="5">
    <source>
        <dbReference type="ARBA" id="ARBA00022833"/>
    </source>
</evidence>
<feature type="compositionally biased region" description="Basic residues" evidence="11">
    <location>
        <begin position="666"/>
        <end position="677"/>
    </location>
</feature>
<dbReference type="Gene3D" id="4.10.320.30">
    <property type="match status" value="1"/>
</dbReference>
<proteinExistence type="predicted"/>
<dbReference type="SMART" id="SM00561">
    <property type="entry name" value="MBT"/>
    <property type="match status" value="3"/>
</dbReference>
<evidence type="ECO:0000256" key="4">
    <source>
        <dbReference type="ARBA" id="ARBA00022771"/>
    </source>
</evidence>
<keyword evidence="8" id="KW-0804">Transcription</keyword>
<feature type="compositionally biased region" description="Acidic residues" evidence="11">
    <location>
        <begin position="89"/>
        <end position="103"/>
    </location>
</feature>
<sequence>MAKVDSTEDEISKASSVIKAEIKEECEDIIKRQEKRYTKVEYTNSNNTQKENEDLEKMLRWRKGVGHLQGSSLKFRKSAKGVLEVITPDSDDEDDVDIEDDLDPGEKKSRKRKSIMKNIDAQIENIQPPQDGVKKKSKKKSIDDESVLKCETCGSFGLITEFRSSGRFCSQRCVGAYASRKRAEMIAEQFAKGERPIPKTGRKSGKKSSKHQLNDFDRKLSIVETKENKEHVEKDDSYIYYSTVGFRKPFSWSEYLEITNTKAVSQNTFLKEYAEQDCFPKNEFRQTMKLECVDPKHQSIICVVSIVEIQGARMRLHFDGWSECYDFWINSDSYFLHPCGWCQKNAQKLTPPRGMDSETFCWKDYLLLTGSEAAPESCFRKLPSPTHGFQINMKLEAIDRKNPDLVCVASVNNVIAEHFLVHFDEWDDSYDYWCRDDSPYIHSVGWCEKNGVTLIPPTDEMINKFKWDDYLEQTKTIAAPSELFKLRKEPVFEVGQKLEVVDPRNPTLVRVATVSECEEYRIKIHFDGWSSIYDYWFDTDSADLHPINWCKNTGHILEPPRSGYESDILCKTIGCRGIGHIKGAKYTTHHTSFGCPYTIQNLNKSASPVIDRLAPNASIEESSILNRIHNKKLDSLPDSTTSSHKHPISRPVGRPNKVSPTTSKITKSKPFKSKKRRGSDEVSSSTPSLNDTPLSHASSLSKTPTFNQTSDVNHTPDTNYSSTFSIKPHSKPIPSTHIPAGHPYVLTNQCRSSALTWSQEDVAHFLNKLGFQDLVNPFKENEIDGQALLLLSQADMVRHLKLKLGPALKIYSEISKL</sequence>
<keyword evidence="7" id="KW-0805">Transcription regulation</keyword>
<dbReference type="CDD" id="cd20101">
    <property type="entry name" value="MBT_L3MBTL1-like_rpt1"/>
    <property type="match status" value="1"/>
</dbReference>
<evidence type="ECO:0000256" key="9">
    <source>
        <dbReference type="ARBA" id="ARBA00023242"/>
    </source>
</evidence>
<dbReference type="SUPFAM" id="SSF103637">
    <property type="entry name" value="CCHHC domain"/>
    <property type="match status" value="1"/>
</dbReference>
<dbReference type="InterPro" id="IPR050548">
    <property type="entry name" value="PcG_chromatin_remod_factors"/>
</dbReference>